<accession>A0ABV8T3M7</accession>
<name>A0ABV8T3M7_9GAMM</name>
<keyword evidence="1" id="KW-0812">Transmembrane</keyword>
<protein>
    <submittedName>
        <fullName evidence="4">FecR family protein</fullName>
    </submittedName>
</protein>
<evidence type="ECO:0000259" key="3">
    <source>
        <dbReference type="Pfam" id="PF16220"/>
    </source>
</evidence>
<dbReference type="EMBL" id="JBHSDU010000015">
    <property type="protein sequence ID" value="MFC4313740.1"/>
    <property type="molecule type" value="Genomic_DNA"/>
</dbReference>
<comment type="caution">
    <text evidence="4">The sequence shown here is derived from an EMBL/GenBank/DDBJ whole genome shotgun (WGS) entry which is preliminary data.</text>
</comment>
<proteinExistence type="predicted"/>
<dbReference type="InterPro" id="IPR012373">
    <property type="entry name" value="Ferrdict_sens_TM"/>
</dbReference>
<evidence type="ECO:0000259" key="2">
    <source>
        <dbReference type="Pfam" id="PF04773"/>
    </source>
</evidence>
<evidence type="ECO:0000256" key="1">
    <source>
        <dbReference type="SAM" id="Phobius"/>
    </source>
</evidence>
<dbReference type="Proteomes" id="UP001595904">
    <property type="component" value="Unassembled WGS sequence"/>
</dbReference>
<dbReference type="RefSeq" id="WP_380604329.1">
    <property type="nucleotide sequence ID" value="NZ_JBHSDU010000015.1"/>
</dbReference>
<keyword evidence="1" id="KW-0472">Membrane</keyword>
<dbReference type="InterPro" id="IPR032623">
    <property type="entry name" value="FecR_N"/>
</dbReference>
<sequence length="310" mass="34134">MSDASVDSVLSESARRWVLRLASGEMSADDMRTLKQWLSNPEHRRAFESARSAWRQVESLRERVGSSLPAAAKAGDRRRNATLVGGLAAACLALFIWLGNPIIWWKADHATEVGEIAKVTLPDGSTAILDTNSALAVHHVAGERAIELLKGQAWFDVKPDRDNPFRVHAGTDIAEAVGTAFSVSRTDDTFAVRVTKGLVAVSTHDKPEPIHVGAGRCACSSEIVAFDEHIDLEWREQRIVIENMPFEDALAELDRYRPGRIVLLGKRTARAHVSAVLSLEGLDHGLNNLARMQGLRMTYLTPYLVLLTEK</sequence>
<gene>
    <name evidence="4" type="ORF">ACFPN2_31995</name>
</gene>
<keyword evidence="1" id="KW-1133">Transmembrane helix</keyword>
<dbReference type="Gene3D" id="2.60.120.1440">
    <property type="match status" value="1"/>
</dbReference>
<dbReference type="PANTHER" id="PTHR30273:SF2">
    <property type="entry name" value="PROTEIN FECR"/>
    <property type="match status" value="1"/>
</dbReference>
<feature type="transmembrane region" description="Helical" evidence="1">
    <location>
        <begin position="83"/>
        <end position="105"/>
    </location>
</feature>
<keyword evidence="5" id="KW-1185">Reference proteome</keyword>
<dbReference type="PANTHER" id="PTHR30273">
    <property type="entry name" value="PERIPLASMIC SIGNAL SENSOR AND SIGMA FACTOR ACTIVATOR FECR-RELATED"/>
    <property type="match status" value="1"/>
</dbReference>
<organism evidence="4 5">
    <name type="scientific">Steroidobacter flavus</name>
    <dbReference type="NCBI Taxonomy" id="1842136"/>
    <lineage>
        <taxon>Bacteria</taxon>
        <taxon>Pseudomonadati</taxon>
        <taxon>Pseudomonadota</taxon>
        <taxon>Gammaproteobacteria</taxon>
        <taxon>Steroidobacterales</taxon>
        <taxon>Steroidobacteraceae</taxon>
        <taxon>Steroidobacter</taxon>
    </lineage>
</organism>
<feature type="domain" description="FecR N-terminal" evidence="3">
    <location>
        <begin position="13"/>
        <end position="51"/>
    </location>
</feature>
<evidence type="ECO:0000313" key="4">
    <source>
        <dbReference type="EMBL" id="MFC4313740.1"/>
    </source>
</evidence>
<feature type="domain" description="FecR protein" evidence="2">
    <location>
        <begin position="108"/>
        <end position="199"/>
    </location>
</feature>
<dbReference type="Pfam" id="PF04773">
    <property type="entry name" value="FecR"/>
    <property type="match status" value="1"/>
</dbReference>
<evidence type="ECO:0000313" key="5">
    <source>
        <dbReference type="Proteomes" id="UP001595904"/>
    </source>
</evidence>
<dbReference type="PIRSF" id="PIRSF018266">
    <property type="entry name" value="FecR"/>
    <property type="match status" value="1"/>
</dbReference>
<dbReference type="InterPro" id="IPR006860">
    <property type="entry name" value="FecR"/>
</dbReference>
<reference evidence="5" key="1">
    <citation type="journal article" date="2019" name="Int. J. Syst. Evol. Microbiol.">
        <title>The Global Catalogue of Microorganisms (GCM) 10K type strain sequencing project: providing services to taxonomists for standard genome sequencing and annotation.</title>
        <authorList>
            <consortium name="The Broad Institute Genomics Platform"/>
            <consortium name="The Broad Institute Genome Sequencing Center for Infectious Disease"/>
            <person name="Wu L."/>
            <person name="Ma J."/>
        </authorList>
    </citation>
    <scope>NUCLEOTIDE SEQUENCE [LARGE SCALE GENOMIC DNA]</scope>
    <source>
        <strain evidence="5">CGMCC 1.10759</strain>
    </source>
</reference>
<dbReference type="Pfam" id="PF16220">
    <property type="entry name" value="DUF4880"/>
    <property type="match status" value="1"/>
</dbReference>